<reference evidence="1 2" key="1">
    <citation type="submission" date="2019-08" db="EMBL/GenBank/DDBJ databases">
        <title>Genome sequence of Psychrobacter frigidicola ACAM304 (type strain).</title>
        <authorList>
            <person name="Bowman J.P."/>
        </authorList>
    </citation>
    <scope>NUCLEOTIDE SEQUENCE [LARGE SCALE GENOMIC DNA]</scope>
    <source>
        <strain evidence="1 2">ACAM 304</strain>
    </source>
</reference>
<dbReference type="AlphaFoldDB" id="A0A5C6ZZQ2"/>
<dbReference type="Proteomes" id="UP000321903">
    <property type="component" value="Unassembled WGS sequence"/>
</dbReference>
<name>A0A5C6ZZQ2_9GAMM</name>
<dbReference type="RefSeq" id="WP_147224047.1">
    <property type="nucleotide sequence ID" value="NZ_CAJGYY010000001.1"/>
</dbReference>
<dbReference type="OrthoDB" id="190583at2"/>
<comment type="caution">
    <text evidence="1">The sequence shown here is derived from an EMBL/GenBank/DDBJ whole genome shotgun (WGS) entry which is preliminary data.</text>
</comment>
<accession>A0A5C6ZZQ2</accession>
<gene>
    <name evidence="1" type="ORF">ES754_09995</name>
</gene>
<evidence type="ECO:0008006" key="3">
    <source>
        <dbReference type="Google" id="ProtNLM"/>
    </source>
</evidence>
<dbReference type="EMBL" id="VORZ01000003">
    <property type="protein sequence ID" value="TXD96463.1"/>
    <property type="molecule type" value="Genomic_DNA"/>
</dbReference>
<evidence type="ECO:0000313" key="2">
    <source>
        <dbReference type="Proteomes" id="UP000321903"/>
    </source>
</evidence>
<sequence>MSQIFNLRLATDTLAVDAQQLGVTPEQLQHIHVKVSASIIQQPDPQLWLTYSIQLPNADLATQLSWPAWEQAQVSFTDYLWEQTCLECFIAGSNLVLDEVKKTNEAKSYIEINASPNGRYALYYFENYRTPPTLPPTPLLHKDGKLKTDKKSQAHINWSTEPTKPQNIRVSKLLPNNKLTTVINNLTACSFKPRHFYQRSFGVPLNQLPSYISNDSFSNSACIEKLHPCVILRLSDTVLYFASAHASPPDFHNHSYWPLFDYKAALSE</sequence>
<protein>
    <recommendedName>
        <fullName evidence="3">DOMON-like domain-containing protein</fullName>
    </recommendedName>
</protein>
<proteinExistence type="predicted"/>
<evidence type="ECO:0000313" key="1">
    <source>
        <dbReference type="EMBL" id="TXD96463.1"/>
    </source>
</evidence>
<organism evidence="1 2">
    <name type="scientific">Psychrobacter frigidicola</name>
    <dbReference type="NCBI Taxonomy" id="45611"/>
    <lineage>
        <taxon>Bacteria</taxon>
        <taxon>Pseudomonadati</taxon>
        <taxon>Pseudomonadota</taxon>
        <taxon>Gammaproteobacteria</taxon>
        <taxon>Moraxellales</taxon>
        <taxon>Moraxellaceae</taxon>
        <taxon>Psychrobacter</taxon>
    </lineage>
</organism>
<keyword evidence="2" id="KW-1185">Reference proteome</keyword>